<accession>A0ABR3F4I4</accession>
<dbReference type="EMBL" id="JBAHYK010000987">
    <property type="protein sequence ID" value="KAL0570132.1"/>
    <property type="molecule type" value="Genomic_DNA"/>
</dbReference>
<evidence type="ECO:0000313" key="10">
    <source>
        <dbReference type="EMBL" id="KAL0570132.1"/>
    </source>
</evidence>
<dbReference type="PANTHER" id="PTHR46300:SF7">
    <property type="entry name" value="P450, PUTATIVE (EUROFUNG)-RELATED"/>
    <property type="match status" value="1"/>
</dbReference>
<dbReference type="InterPro" id="IPR001128">
    <property type="entry name" value="Cyt_P450"/>
</dbReference>
<feature type="transmembrane region" description="Helical" evidence="9">
    <location>
        <begin position="6"/>
        <end position="23"/>
    </location>
</feature>
<evidence type="ECO:0000256" key="5">
    <source>
        <dbReference type="ARBA" id="ARBA00022723"/>
    </source>
</evidence>
<keyword evidence="9" id="KW-0812">Transmembrane</keyword>
<evidence type="ECO:0000256" key="2">
    <source>
        <dbReference type="ARBA" id="ARBA00005179"/>
    </source>
</evidence>
<evidence type="ECO:0000256" key="8">
    <source>
        <dbReference type="ARBA" id="ARBA00023033"/>
    </source>
</evidence>
<gene>
    <name evidence="10" type="ORF">V5O48_011837</name>
</gene>
<dbReference type="PRINTS" id="PR00463">
    <property type="entry name" value="EP450I"/>
</dbReference>
<keyword evidence="8" id="KW-0503">Monooxygenase</keyword>
<keyword evidence="9" id="KW-1133">Transmembrane helix</keyword>
<keyword evidence="6" id="KW-0560">Oxidoreductase</keyword>
<evidence type="ECO:0000313" key="11">
    <source>
        <dbReference type="Proteomes" id="UP001465976"/>
    </source>
</evidence>
<evidence type="ECO:0000256" key="9">
    <source>
        <dbReference type="SAM" id="Phobius"/>
    </source>
</evidence>
<keyword evidence="4" id="KW-0349">Heme</keyword>
<dbReference type="PANTHER" id="PTHR46300">
    <property type="entry name" value="P450, PUTATIVE (EUROFUNG)-RELATED-RELATED"/>
    <property type="match status" value="1"/>
</dbReference>
<comment type="cofactor">
    <cofactor evidence="1">
        <name>heme</name>
        <dbReference type="ChEBI" id="CHEBI:30413"/>
    </cofactor>
</comment>
<comment type="pathway">
    <text evidence="2">Secondary metabolite biosynthesis.</text>
</comment>
<name>A0ABR3F4I4_9AGAR</name>
<sequence length="636" mass="72333">MPLSTQWTTALGGTALVLFYWLVRRNGRGRQFPGPHGLPLIGNALQIPPDRQWLKWNQWQKQYGDVMQISVFGQPAIILSSLKAANDLLESRGNIYSDRPVAVMAGELVGWNRGLGYTQGAHDLRFREFHRLFHQFIGPRACATKELQDVQEHENLRLLGKLLESPERFADHARESTSSTILLLSYGYPSHAGDPLHLVKIAEDAMLGFAQASEPGKWWVDSFPILKRIPSWFPGASFKRVAKAMRDELDKLYDIPYDYVQQEMRKGSPQPSFVSLYLDEKKVEPTAEEEDLVKAAAASLYSGGAETSPSAINSFFLAMALYPSVQAKAQAEIDNYLSRFKSTLPDFSDREALPYITAVMLEVWRWNPSVPLGRSYFWLPPSGRLQLSCFLLGLPHVVTQDDEYRGCFIQEGTVVWANIWSILHDETIFPDPLEFKPERYLDSKGNLNTGKGEASEAVGIAFGFGRRLVFPPVALMSWLTFGNLRLCPGLYLAENSVWLFIATALTVFDIRPDPNEPPRVEYDGYISRRIPSPYSMEGRNLYTSDKETLIPTVVSLMNIMPGFNKLEVLPDKFKSLADPLFDYYRKHCYPDIDEILEKLNQVRKGNTLLGLKRVFLLSNGSDWWLYRLAWKLKENR</sequence>
<evidence type="ECO:0000256" key="7">
    <source>
        <dbReference type="ARBA" id="ARBA00023004"/>
    </source>
</evidence>
<dbReference type="InterPro" id="IPR036396">
    <property type="entry name" value="Cyt_P450_sf"/>
</dbReference>
<dbReference type="Proteomes" id="UP001465976">
    <property type="component" value="Unassembled WGS sequence"/>
</dbReference>
<dbReference type="CDD" id="cd11065">
    <property type="entry name" value="CYP64-like"/>
    <property type="match status" value="1"/>
</dbReference>
<keyword evidence="7" id="KW-0408">Iron</keyword>
<dbReference type="Gene3D" id="3.40.50.11350">
    <property type="match status" value="1"/>
</dbReference>
<evidence type="ECO:0000256" key="1">
    <source>
        <dbReference type="ARBA" id="ARBA00001971"/>
    </source>
</evidence>
<evidence type="ECO:0008006" key="12">
    <source>
        <dbReference type="Google" id="ProtNLM"/>
    </source>
</evidence>
<keyword evidence="11" id="KW-1185">Reference proteome</keyword>
<proteinExistence type="inferred from homology"/>
<evidence type="ECO:0000256" key="4">
    <source>
        <dbReference type="ARBA" id="ARBA00022617"/>
    </source>
</evidence>
<evidence type="ECO:0000256" key="3">
    <source>
        <dbReference type="ARBA" id="ARBA00010617"/>
    </source>
</evidence>
<dbReference type="InterPro" id="IPR002401">
    <property type="entry name" value="Cyt_P450_E_grp-I"/>
</dbReference>
<keyword evidence="9" id="KW-0472">Membrane</keyword>
<protein>
    <recommendedName>
        <fullName evidence="12">Cytochrome P450</fullName>
    </recommendedName>
</protein>
<comment type="similarity">
    <text evidence="3">Belongs to the cytochrome P450 family.</text>
</comment>
<comment type="caution">
    <text evidence="10">The sequence shown here is derived from an EMBL/GenBank/DDBJ whole genome shotgun (WGS) entry which is preliminary data.</text>
</comment>
<dbReference type="InterPro" id="IPR050364">
    <property type="entry name" value="Cytochrome_P450_fung"/>
</dbReference>
<dbReference type="Pfam" id="PF00067">
    <property type="entry name" value="p450"/>
    <property type="match status" value="2"/>
</dbReference>
<evidence type="ECO:0000256" key="6">
    <source>
        <dbReference type="ARBA" id="ARBA00023002"/>
    </source>
</evidence>
<organism evidence="10 11">
    <name type="scientific">Marasmius crinis-equi</name>
    <dbReference type="NCBI Taxonomy" id="585013"/>
    <lineage>
        <taxon>Eukaryota</taxon>
        <taxon>Fungi</taxon>
        <taxon>Dikarya</taxon>
        <taxon>Basidiomycota</taxon>
        <taxon>Agaricomycotina</taxon>
        <taxon>Agaricomycetes</taxon>
        <taxon>Agaricomycetidae</taxon>
        <taxon>Agaricales</taxon>
        <taxon>Marasmiineae</taxon>
        <taxon>Marasmiaceae</taxon>
        <taxon>Marasmius</taxon>
    </lineage>
</organism>
<keyword evidence="5" id="KW-0479">Metal-binding</keyword>
<reference evidence="10 11" key="1">
    <citation type="submission" date="2024-02" db="EMBL/GenBank/DDBJ databases">
        <title>A draft genome for the cacao thread blight pathogen Marasmius crinis-equi.</title>
        <authorList>
            <person name="Cohen S.P."/>
            <person name="Baruah I.K."/>
            <person name="Amoako-Attah I."/>
            <person name="Bukari Y."/>
            <person name="Meinhardt L.W."/>
            <person name="Bailey B.A."/>
        </authorList>
    </citation>
    <scope>NUCLEOTIDE SEQUENCE [LARGE SCALE GENOMIC DNA]</scope>
    <source>
        <strain evidence="10 11">GH-76</strain>
    </source>
</reference>
<dbReference type="Gene3D" id="1.10.630.10">
    <property type="entry name" value="Cytochrome P450"/>
    <property type="match status" value="1"/>
</dbReference>
<dbReference type="SUPFAM" id="SSF48264">
    <property type="entry name" value="Cytochrome P450"/>
    <property type="match status" value="1"/>
</dbReference>